<evidence type="ECO:0000256" key="3">
    <source>
        <dbReference type="ARBA" id="ARBA00022475"/>
    </source>
</evidence>
<dbReference type="OrthoDB" id="9815258at2"/>
<comment type="caution">
    <text evidence="9">The sequence shown here is derived from an EMBL/GenBank/DDBJ whole genome shotgun (WGS) entry which is preliminary data.</text>
</comment>
<keyword evidence="2 7" id="KW-0813">Transport</keyword>
<feature type="transmembrane region" description="Helical" evidence="7">
    <location>
        <begin position="226"/>
        <end position="245"/>
    </location>
</feature>
<dbReference type="GO" id="GO:0031460">
    <property type="term" value="P:glycine betaine transport"/>
    <property type="evidence" value="ECO:0007669"/>
    <property type="project" value="UniProtKB-ARBA"/>
</dbReference>
<organism evidence="9 10">
    <name type="scientific">Mesorhizobium wenxiniae</name>
    <dbReference type="NCBI Taxonomy" id="2014805"/>
    <lineage>
        <taxon>Bacteria</taxon>
        <taxon>Pseudomonadati</taxon>
        <taxon>Pseudomonadota</taxon>
        <taxon>Alphaproteobacteria</taxon>
        <taxon>Hyphomicrobiales</taxon>
        <taxon>Phyllobacteriaceae</taxon>
        <taxon>Mesorhizobium</taxon>
    </lineage>
</organism>
<dbReference type="GO" id="GO:0043190">
    <property type="term" value="C:ATP-binding cassette (ABC) transporter complex"/>
    <property type="evidence" value="ECO:0007669"/>
    <property type="project" value="TreeGrafter"/>
</dbReference>
<comment type="subcellular location">
    <subcellularLocation>
        <location evidence="1 7">Cell membrane</location>
        <topology evidence="1 7">Multi-pass membrane protein</topology>
    </subcellularLocation>
</comment>
<dbReference type="Proteomes" id="UP000215931">
    <property type="component" value="Unassembled WGS sequence"/>
</dbReference>
<proteinExistence type="inferred from homology"/>
<comment type="similarity">
    <text evidence="7">Belongs to the binding-protein-dependent transport system permease family.</text>
</comment>
<protein>
    <submittedName>
        <fullName evidence="9">Glycine/betaine ABC transporter permease</fullName>
    </submittedName>
</protein>
<keyword evidence="10" id="KW-1185">Reference proteome</keyword>
<keyword evidence="6 7" id="KW-0472">Membrane</keyword>
<dbReference type="AlphaFoldDB" id="A0A271K9S2"/>
<dbReference type="InterPro" id="IPR000515">
    <property type="entry name" value="MetI-like"/>
</dbReference>
<evidence type="ECO:0000256" key="6">
    <source>
        <dbReference type="ARBA" id="ARBA00023136"/>
    </source>
</evidence>
<sequence>MPERIDLFDPFASIDIPVREWVNSGMAWVTSNYREVFQSIKVPFQLLLNAVEQALLSCPPTVLLVVVGLVAWQTGGAGVAVAVVMPLIVIGLIGAWIEAMTTLSLVVSCVLACLIIGIPLGILMSRSDKVQAGMRPVLDLMQTIPSFVYLVPVVMLFGIGKVPGAIVTMIYALPPVIRLTNFGIREVSHDLVEAARAFGANDWQVLFKVQLPQARPAIMTGVNQTIMLALSMVVVSSMISVPGLGQLVLSGIGRLDLGQATVGGFGIVMLAIAIDRLSQSFAQTTRQRVGATGPGSRPLAILSFLFRGTK</sequence>
<evidence type="ECO:0000256" key="5">
    <source>
        <dbReference type="ARBA" id="ARBA00022989"/>
    </source>
</evidence>
<keyword evidence="4 7" id="KW-0812">Transmembrane</keyword>
<reference evidence="9 10" key="1">
    <citation type="submission" date="2017-08" db="EMBL/GenBank/DDBJ databases">
        <title>Mesorhizobium wenxinae sp. nov., a novel rhizobial species isolated from root nodules of chickpea (Cicer arietinum L.).</title>
        <authorList>
            <person name="Zhang J."/>
        </authorList>
    </citation>
    <scope>NUCLEOTIDE SEQUENCE [LARGE SCALE GENOMIC DNA]</scope>
    <source>
        <strain evidence="10">WYCCWR 10019</strain>
    </source>
</reference>
<feature type="transmembrane region" description="Helical" evidence="7">
    <location>
        <begin position="146"/>
        <end position="173"/>
    </location>
</feature>
<dbReference type="GO" id="GO:0005275">
    <property type="term" value="F:amine transmembrane transporter activity"/>
    <property type="evidence" value="ECO:0007669"/>
    <property type="project" value="TreeGrafter"/>
</dbReference>
<keyword evidence="5 7" id="KW-1133">Transmembrane helix</keyword>
<dbReference type="GO" id="GO:0015226">
    <property type="term" value="F:carnitine transmembrane transporter activity"/>
    <property type="evidence" value="ECO:0007669"/>
    <property type="project" value="TreeGrafter"/>
</dbReference>
<feature type="transmembrane region" description="Helical" evidence="7">
    <location>
        <begin position="79"/>
        <end position="97"/>
    </location>
</feature>
<name>A0A271K9S2_9HYPH</name>
<dbReference type="EMBL" id="NPKH01000035">
    <property type="protein sequence ID" value="PAP92244.1"/>
    <property type="molecule type" value="Genomic_DNA"/>
</dbReference>
<dbReference type="SUPFAM" id="SSF161098">
    <property type="entry name" value="MetI-like"/>
    <property type="match status" value="1"/>
</dbReference>
<dbReference type="PANTHER" id="PTHR47737:SF1">
    <property type="entry name" value="GLYCINE BETAINE_PROLINE BETAINE TRANSPORT SYSTEM PERMEASE PROTEIN PROW"/>
    <property type="match status" value="1"/>
</dbReference>
<evidence type="ECO:0000256" key="1">
    <source>
        <dbReference type="ARBA" id="ARBA00004651"/>
    </source>
</evidence>
<dbReference type="Pfam" id="PF00528">
    <property type="entry name" value="BPD_transp_1"/>
    <property type="match status" value="1"/>
</dbReference>
<dbReference type="GO" id="GO:0015871">
    <property type="term" value="P:choline transport"/>
    <property type="evidence" value="ECO:0007669"/>
    <property type="project" value="TreeGrafter"/>
</dbReference>
<dbReference type="PANTHER" id="PTHR47737">
    <property type="entry name" value="GLYCINE BETAINE/PROLINE BETAINE TRANSPORT SYSTEM PERMEASE PROTEIN PROW"/>
    <property type="match status" value="1"/>
</dbReference>
<dbReference type="FunFam" id="1.10.3720.10:FF:000001">
    <property type="entry name" value="Glycine betaine ABC transporter, permease"/>
    <property type="match status" value="1"/>
</dbReference>
<evidence type="ECO:0000313" key="10">
    <source>
        <dbReference type="Proteomes" id="UP000215931"/>
    </source>
</evidence>
<dbReference type="RefSeq" id="WP_095521168.1">
    <property type="nucleotide sequence ID" value="NZ_NPKH01000035.1"/>
</dbReference>
<feature type="domain" description="ABC transmembrane type-1" evidence="8">
    <location>
        <begin position="99"/>
        <end position="278"/>
    </location>
</feature>
<dbReference type="InterPro" id="IPR035906">
    <property type="entry name" value="MetI-like_sf"/>
</dbReference>
<dbReference type="CDD" id="cd06261">
    <property type="entry name" value="TM_PBP2"/>
    <property type="match status" value="1"/>
</dbReference>
<evidence type="ECO:0000313" key="9">
    <source>
        <dbReference type="EMBL" id="PAP92244.1"/>
    </source>
</evidence>
<keyword evidence="3" id="KW-1003">Cell membrane</keyword>
<feature type="transmembrane region" description="Helical" evidence="7">
    <location>
        <begin position="103"/>
        <end position="125"/>
    </location>
</feature>
<dbReference type="PROSITE" id="PS50928">
    <property type="entry name" value="ABC_TM1"/>
    <property type="match status" value="1"/>
</dbReference>
<gene>
    <name evidence="9" type="ORF">CIT31_27255</name>
</gene>
<evidence type="ECO:0000259" key="8">
    <source>
        <dbReference type="PROSITE" id="PS50928"/>
    </source>
</evidence>
<evidence type="ECO:0000256" key="7">
    <source>
        <dbReference type="RuleBase" id="RU363032"/>
    </source>
</evidence>
<accession>A0A271K9S2</accession>
<evidence type="ECO:0000256" key="4">
    <source>
        <dbReference type="ARBA" id="ARBA00022692"/>
    </source>
</evidence>
<dbReference type="Gene3D" id="1.10.3720.10">
    <property type="entry name" value="MetI-like"/>
    <property type="match status" value="1"/>
</dbReference>
<evidence type="ECO:0000256" key="2">
    <source>
        <dbReference type="ARBA" id="ARBA00022448"/>
    </source>
</evidence>
<feature type="transmembrane region" description="Helical" evidence="7">
    <location>
        <begin position="257"/>
        <end position="274"/>
    </location>
</feature>